<keyword evidence="2" id="KW-1185">Reference proteome</keyword>
<name>A0A168ELS9_9CRUS</name>
<protein>
    <submittedName>
        <fullName evidence="1">Uncharacterized protein</fullName>
    </submittedName>
</protein>
<dbReference type="Proteomes" id="UP000076858">
    <property type="component" value="Unassembled WGS sequence"/>
</dbReference>
<dbReference type="AlphaFoldDB" id="A0A168ELS9"/>
<sequence length="76" mass="8947">MRIPKSYAVLFSLNLIHFLAIEQRRCRTVVMYPDSAPQADAPKFSQVLADAKASRRQFFDLQFIDHDRRIKTMTFK</sequence>
<evidence type="ECO:0000313" key="2">
    <source>
        <dbReference type="Proteomes" id="UP000076858"/>
    </source>
</evidence>
<comment type="caution">
    <text evidence="1">The sequence shown here is derived from an EMBL/GenBank/DDBJ whole genome shotgun (WGS) entry which is preliminary data.</text>
</comment>
<reference evidence="1 2" key="1">
    <citation type="submission" date="2016-03" db="EMBL/GenBank/DDBJ databases">
        <title>EvidentialGene: Evidence-directed Construction of Genes on Genomes.</title>
        <authorList>
            <person name="Gilbert D.G."/>
            <person name="Choi J.-H."/>
            <person name="Mockaitis K."/>
            <person name="Colbourne J."/>
            <person name="Pfrender M."/>
        </authorList>
    </citation>
    <scope>NUCLEOTIDE SEQUENCE [LARGE SCALE GENOMIC DNA]</scope>
    <source>
        <strain evidence="1 2">Xinb3</strain>
        <tissue evidence="1">Complete organism</tissue>
    </source>
</reference>
<organism evidence="1 2">
    <name type="scientific">Daphnia magna</name>
    <dbReference type="NCBI Taxonomy" id="35525"/>
    <lineage>
        <taxon>Eukaryota</taxon>
        <taxon>Metazoa</taxon>
        <taxon>Ecdysozoa</taxon>
        <taxon>Arthropoda</taxon>
        <taxon>Crustacea</taxon>
        <taxon>Branchiopoda</taxon>
        <taxon>Diplostraca</taxon>
        <taxon>Cladocera</taxon>
        <taxon>Anomopoda</taxon>
        <taxon>Daphniidae</taxon>
        <taxon>Daphnia</taxon>
    </lineage>
</organism>
<gene>
    <name evidence="1" type="ORF">APZ42_003631</name>
</gene>
<proteinExistence type="predicted"/>
<evidence type="ECO:0000313" key="1">
    <source>
        <dbReference type="EMBL" id="KZS00180.1"/>
    </source>
</evidence>
<dbReference type="EMBL" id="LRGB01011372">
    <property type="protein sequence ID" value="KZS00180.1"/>
    <property type="molecule type" value="Genomic_DNA"/>
</dbReference>
<accession>A0A168ELS9</accession>